<proteinExistence type="predicted"/>
<reference evidence="1" key="1">
    <citation type="submission" date="2020-02" db="EMBL/GenBank/DDBJ databases">
        <authorList>
            <person name="Meier V. D."/>
        </authorList>
    </citation>
    <scope>NUCLEOTIDE SEQUENCE</scope>
    <source>
        <strain evidence="1">AVDCRST_MAG85</strain>
    </source>
</reference>
<dbReference type="AlphaFoldDB" id="A0A6J4TLU2"/>
<protein>
    <submittedName>
        <fullName evidence="1">Uncharacterized protein</fullName>
    </submittedName>
</protein>
<dbReference type="SUPFAM" id="SSF50998">
    <property type="entry name" value="Quinoprotein alcohol dehydrogenase-like"/>
    <property type="match status" value="1"/>
</dbReference>
<sequence>MFGTFLSAVAAAVAFGGPAVPASGSEVRADNGVVLFSSYDLRRDAFRLTVERGGRTARLPFPPSDEPFRADVGDGRVVVASGGEILALSADGGPPRRVGAGRLATTAAGTIAWVVGDDVLVHGRVIARARAITDVELHGRTLAIASRAGVTLTDIDTGRSRTVTERAGVVGLSFADGHVGWYDRGAHRVSLRTGRREDAPGPADVSGFALLPGGRALRVVPEGEDARLLRTKLRWRSRD</sequence>
<organism evidence="1">
    <name type="scientific">uncultured Solirubrobacteraceae bacterium</name>
    <dbReference type="NCBI Taxonomy" id="1162706"/>
    <lineage>
        <taxon>Bacteria</taxon>
        <taxon>Bacillati</taxon>
        <taxon>Actinomycetota</taxon>
        <taxon>Thermoleophilia</taxon>
        <taxon>Solirubrobacterales</taxon>
        <taxon>Solirubrobacteraceae</taxon>
        <taxon>environmental samples</taxon>
    </lineage>
</organism>
<accession>A0A6J4TLU2</accession>
<dbReference type="InterPro" id="IPR011047">
    <property type="entry name" value="Quinoprotein_ADH-like_sf"/>
</dbReference>
<dbReference type="EMBL" id="CADCVT010000371">
    <property type="protein sequence ID" value="CAA9527282.1"/>
    <property type="molecule type" value="Genomic_DNA"/>
</dbReference>
<evidence type="ECO:0000313" key="1">
    <source>
        <dbReference type="EMBL" id="CAA9527282.1"/>
    </source>
</evidence>
<name>A0A6J4TLU2_9ACTN</name>
<gene>
    <name evidence="1" type="ORF">AVDCRST_MAG85-3349</name>
</gene>